<evidence type="ECO:0000313" key="1">
    <source>
        <dbReference type="EMBL" id="KIL60420.1"/>
    </source>
</evidence>
<accession>A0A0C2SC20</accession>
<protein>
    <submittedName>
        <fullName evidence="1">Uncharacterized protein</fullName>
    </submittedName>
</protein>
<dbReference type="InterPro" id="IPR007715">
    <property type="entry name" value="Coq4"/>
</dbReference>
<evidence type="ECO:0000313" key="2">
    <source>
        <dbReference type="Proteomes" id="UP000054549"/>
    </source>
</evidence>
<dbReference type="EMBL" id="KN818299">
    <property type="protein sequence ID" value="KIL60420.1"/>
    <property type="molecule type" value="Genomic_DNA"/>
</dbReference>
<sequence>MNLPVSVEYELVFKFFKFADGLGLTDVSYFRTLALIAKEVEGLFAEYVPWALRCEMKRERLASGIP</sequence>
<gene>
    <name evidence="1" type="ORF">M378DRAFT_168161</name>
</gene>
<reference evidence="1 2" key="1">
    <citation type="submission" date="2014-04" db="EMBL/GenBank/DDBJ databases">
        <title>Evolutionary Origins and Diversification of the Mycorrhizal Mutualists.</title>
        <authorList>
            <consortium name="DOE Joint Genome Institute"/>
            <consortium name="Mycorrhizal Genomics Consortium"/>
            <person name="Kohler A."/>
            <person name="Kuo A."/>
            <person name="Nagy L.G."/>
            <person name="Floudas D."/>
            <person name="Copeland A."/>
            <person name="Barry K.W."/>
            <person name="Cichocki N."/>
            <person name="Veneault-Fourrey C."/>
            <person name="LaButti K."/>
            <person name="Lindquist E.A."/>
            <person name="Lipzen A."/>
            <person name="Lundell T."/>
            <person name="Morin E."/>
            <person name="Murat C."/>
            <person name="Riley R."/>
            <person name="Ohm R."/>
            <person name="Sun H."/>
            <person name="Tunlid A."/>
            <person name="Henrissat B."/>
            <person name="Grigoriev I.V."/>
            <person name="Hibbett D.S."/>
            <person name="Martin F."/>
        </authorList>
    </citation>
    <scope>NUCLEOTIDE SEQUENCE [LARGE SCALE GENOMIC DNA]</scope>
    <source>
        <strain evidence="1 2">Koide BX008</strain>
    </source>
</reference>
<organism evidence="1 2">
    <name type="scientific">Amanita muscaria (strain Koide BX008)</name>
    <dbReference type="NCBI Taxonomy" id="946122"/>
    <lineage>
        <taxon>Eukaryota</taxon>
        <taxon>Fungi</taxon>
        <taxon>Dikarya</taxon>
        <taxon>Basidiomycota</taxon>
        <taxon>Agaricomycotina</taxon>
        <taxon>Agaricomycetes</taxon>
        <taxon>Agaricomycetidae</taxon>
        <taxon>Agaricales</taxon>
        <taxon>Pluteineae</taxon>
        <taxon>Amanitaceae</taxon>
        <taxon>Amanita</taxon>
    </lineage>
</organism>
<dbReference type="AlphaFoldDB" id="A0A0C2SC20"/>
<dbReference type="GO" id="GO:0006744">
    <property type="term" value="P:ubiquinone biosynthetic process"/>
    <property type="evidence" value="ECO:0007669"/>
    <property type="project" value="InterPro"/>
</dbReference>
<dbReference type="InParanoid" id="A0A0C2SC20"/>
<dbReference type="Pfam" id="PF05019">
    <property type="entry name" value="Coq4"/>
    <property type="match status" value="1"/>
</dbReference>
<keyword evidence="2" id="KW-1185">Reference proteome</keyword>
<dbReference type="HOGENOM" id="CLU_2830710_0_0_1"/>
<dbReference type="Proteomes" id="UP000054549">
    <property type="component" value="Unassembled WGS sequence"/>
</dbReference>
<proteinExistence type="predicted"/>
<name>A0A0C2SC20_AMAMK</name>